<comment type="similarity">
    <text evidence="1 3">Belongs to the type-B carboxylesterase/lipase family.</text>
</comment>
<evidence type="ECO:0000259" key="4">
    <source>
        <dbReference type="Pfam" id="PF00135"/>
    </source>
</evidence>
<dbReference type="PANTHER" id="PTHR43142:SF1">
    <property type="entry name" value="CARBOXYLIC ESTER HYDROLASE"/>
    <property type="match status" value="1"/>
</dbReference>
<evidence type="ECO:0000313" key="5">
    <source>
        <dbReference type="EMBL" id="MET8437362.1"/>
    </source>
</evidence>
<proteinExistence type="inferred from homology"/>
<keyword evidence="2 3" id="KW-0378">Hydrolase</keyword>
<evidence type="ECO:0000313" key="6">
    <source>
        <dbReference type="Proteomes" id="UP001550044"/>
    </source>
</evidence>
<dbReference type="PROSITE" id="PS00122">
    <property type="entry name" value="CARBOXYLESTERASE_B_1"/>
    <property type="match status" value="1"/>
</dbReference>
<dbReference type="InterPro" id="IPR029058">
    <property type="entry name" value="AB_hydrolase_fold"/>
</dbReference>
<dbReference type="SUPFAM" id="SSF53474">
    <property type="entry name" value="alpha/beta-Hydrolases"/>
    <property type="match status" value="1"/>
</dbReference>
<name>A0ABV2UHP0_9ACTN</name>
<evidence type="ECO:0000256" key="2">
    <source>
        <dbReference type="ARBA" id="ARBA00022801"/>
    </source>
</evidence>
<comment type="caution">
    <text evidence="5">The sequence shown here is derived from an EMBL/GenBank/DDBJ whole genome shotgun (WGS) entry which is preliminary data.</text>
</comment>
<sequence length="500" mass="53424">MDTRKTNDGWVQGHRPVPDVIAFLGIPYAAAPFGANRFREPRPVHAWEGVRECKDFGPIAPQSARLPGAPAWSPGDEDILTLNVWAPSSDGGPLPVLVWIHGGAYTFGSSAQPDFDGTALARAGVIVVTFNYRLGFEGFGHLPPGTGSPYPENRGLLDQIAALRWVRDNITAFGGDPANVTLAGQSSGAASAACLMVTEQARGLFRRVIAHSVASPCHSIELAAETTRKVAEAAGIPCTADTLVSAAPHTLIAASDRVVDDYRQDPFSGHRHYDPVIYGPVAGVGILTSDPLSATAAGCAREVDLLVCHTTQEYQLLDAVGSSAKVTTDDQLALFAKDFGLPDTLVPGYRALMPLAPVLDIYLAIFGDLQFSEYSARLAERHTQSGGRTFMSRFARQRNGPAGAVYAWHCADIPFAFGNLTANSVEFLIGGPPSAEDHQLSRRMLNAWVSFATNGAPGWQPINGSTSSVRTWGTPDGLSQSRAAAIRELWQRADFPLLRP</sequence>
<dbReference type="InterPro" id="IPR019826">
    <property type="entry name" value="Carboxylesterase_B_AS"/>
</dbReference>
<evidence type="ECO:0000256" key="1">
    <source>
        <dbReference type="ARBA" id="ARBA00005964"/>
    </source>
</evidence>
<protein>
    <recommendedName>
        <fullName evidence="3">Carboxylic ester hydrolase</fullName>
        <ecNumber evidence="3">3.1.1.-</ecNumber>
    </recommendedName>
</protein>
<keyword evidence="6" id="KW-1185">Reference proteome</keyword>
<dbReference type="EC" id="3.1.1.-" evidence="3"/>
<dbReference type="InterPro" id="IPR002018">
    <property type="entry name" value="CarbesteraseB"/>
</dbReference>
<dbReference type="Pfam" id="PF00135">
    <property type="entry name" value="COesterase"/>
    <property type="match status" value="2"/>
</dbReference>
<accession>A0ABV2UHP0</accession>
<dbReference type="RefSeq" id="WP_356712011.1">
    <property type="nucleotide sequence ID" value="NZ_JBEXIP010000036.1"/>
</dbReference>
<organism evidence="5 6">
    <name type="scientific">Streptomyces sp. 900116325</name>
    <dbReference type="NCBI Taxonomy" id="3154295"/>
    <lineage>
        <taxon>Bacteria</taxon>
        <taxon>Bacillati</taxon>
        <taxon>Actinomycetota</taxon>
        <taxon>Actinomycetes</taxon>
        <taxon>Kitasatosporales</taxon>
        <taxon>Streptomycetaceae</taxon>
        <taxon>Streptomyces</taxon>
    </lineage>
</organism>
<evidence type="ECO:0000256" key="3">
    <source>
        <dbReference type="RuleBase" id="RU361235"/>
    </source>
</evidence>
<dbReference type="Gene3D" id="3.40.50.1820">
    <property type="entry name" value="alpha/beta hydrolase"/>
    <property type="match status" value="1"/>
</dbReference>
<dbReference type="EMBL" id="JBEXIP010000036">
    <property type="protein sequence ID" value="MET8437362.1"/>
    <property type="molecule type" value="Genomic_DNA"/>
</dbReference>
<reference evidence="5 6" key="1">
    <citation type="submission" date="2024-06" db="EMBL/GenBank/DDBJ databases">
        <title>The Natural Products Discovery Center: Release of the First 8490 Sequenced Strains for Exploring Actinobacteria Biosynthetic Diversity.</title>
        <authorList>
            <person name="Kalkreuter E."/>
            <person name="Kautsar S.A."/>
            <person name="Yang D."/>
            <person name="Bader C.D."/>
            <person name="Teijaro C.N."/>
            <person name="Fluegel L."/>
            <person name="Davis C.M."/>
            <person name="Simpson J.R."/>
            <person name="Lauterbach L."/>
            <person name="Steele A.D."/>
            <person name="Gui C."/>
            <person name="Meng S."/>
            <person name="Li G."/>
            <person name="Viehrig K."/>
            <person name="Ye F."/>
            <person name="Su P."/>
            <person name="Kiefer A.F."/>
            <person name="Nichols A."/>
            <person name="Cepeda A.J."/>
            <person name="Yan W."/>
            <person name="Fan B."/>
            <person name="Jiang Y."/>
            <person name="Adhikari A."/>
            <person name="Zheng C.-J."/>
            <person name="Schuster L."/>
            <person name="Cowan T.M."/>
            <person name="Smanski M.J."/>
            <person name="Chevrette M.G."/>
            <person name="De Carvalho L.P.S."/>
            <person name="Shen B."/>
        </authorList>
    </citation>
    <scope>NUCLEOTIDE SEQUENCE [LARGE SCALE GENOMIC DNA]</scope>
    <source>
        <strain evidence="5 6">NPDC005137</strain>
    </source>
</reference>
<dbReference type="PANTHER" id="PTHR43142">
    <property type="entry name" value="CARBOXYLIC ESTER HYDROLASE"/>
    <property type="match status" value="1"/>
</dbReference>
<feature type="domain" description="Carboxylesterase type B" evidence="4">
    <location>
        <begin position="361"/>
        <end position="458"/>
    </location>
</feature>
<dbReference type="Proteomes" id="UP001550044">
    <property type="component" value="Unassembled WGS sequence"/>
</dbReference>
<feature type="domain" description="Carboxylesterase type B" evidence="4">
    <location>
        <begin position="6"/>
        <end position="325"/>
    </location>
</feature>
<gene>
    <name evidence="5" type="ORF">ABZV61_32330</name>
</gene>